<accession>A0AA38MG25</accession>
<keyword evidence="2" id="KW-1185">Reference proteome</keyword>
<dbReference type="EMBL" id="JALNTZ010000004">
    <property type="protein sequence ID" value="KAJ3655177.1"/>
    <property type="molecule type" value="Genomic_DNA"/>
</dbReference>
<dbReference type="Pfam" id="PF03999">
    <property type="entry name" value="MAP65_ASE1"/>
    <property type="match status" value="1"/>
</dbReference>
<proteinExistence type="predicted"/>
<evidence type="ECO:0000313" key="2">
    <source>
        <dbReference type="Proteomes" id="UP001168821"/>
    </source>
</evidence>
<protein>
    <submittedName>
        <fullName evidence="1">Uncharacterized protein</fullName>
    </submittedName>
</protein>
<reference evidence="1" key="1">
    <citation type="journal article" date="2023" name="G3 (Bethesda)">
        <title>Whole genome assemblies of Zophobas morio and Tenebrio molitor.</title>
        <authorList>
            <person name="Kaur S."/>
            <person name="Stinson S.A."/>
            <person name="diCenzo G.C."/>
        </authorList>
    </citation>
    <scope>NUCLEOTIDE SEQUENCE</scope>
    <source>
        <strain evidence="1">QUZm001</strain>
    </source>
</reference>
<name>A0AA38MG25_9CUCU</name>
<gene>
    <name evidence="1" type="ORF">Zmor_014314</name>
</gene>
<dbReference type="AlphaFoldDB" id="A0AA38MG25"/>
<organism evidence="1 2">
    <name type="scientific">Zophobas morio</name>
    <dbReference type="NCBI Taxonomy" id="2755281"/>
    <lineage>
        <taxon>Eukaryota</taxon>
        <taxon>Metazoa</taxon>
        <taxon>Ecdysozoa</taxon>
        <taxon>Arthropoda</taxon>
        <taxon>Hexapoda</taxon>
        <taxon>Insecta</taxon>
        <taxon>Pterygota</taxon>
        <taxon>Neoptera</taxon>
        <taxon>Endopterygota</taxon>
        <taxon>Coleoptera</taxon>
        <taxon>Polyphaga</taxon>
        <taxon>Cucujiformia</taxon>
        <taxon>Tenebrionidae</taxon>
        <taxon>Zophobas</taxon>
    </lineage>
</organism>
<evidence type="ECO:0000313" key="1">
    <source>
        <dbReference type="EMBL" id="KAJ3655177.1"/>
    </source>
</evidence>
<sequence length="103" mass="12543">MEQSSFLSQRKNIFPTINKNTQRQLVQHLSKEVARLEAFRDHNLHKLIEESKITLTNLWEQCHYGSSIRNGFPEIYTNDYNQAVLDHFNEEMKKWEEFYDQHW</sequence>
<dbReference type="Proteomes" id="UP001168821">
    <property type="component" value="Unassembled WGS sequence"/>
</dbReference>
<comment type="caution">
    <text evidence="1">The sequence shown here is derived from an EMBL/GenBank/DDBJ whole genome shotgun (WGS) entry which is preliminary data.</text>
</comment>